<name>A0A2N9Y3N9_9NEIS</name>
<dbReference type="AlphaFoldDB" id="A0A2N9Y3N9"/>
<dbReference type="Proteomes" id="UP000231094">
    <property type="component" value="Unassembled WGS sequence"/>
</dbReference>
<comment type="caution">
    <text evidence="1">The sequence shown here is derived from an EMBL/GenBank/DDBJ whole genome shotgun (WGS) entry which is preliminary data.</text>
</comment>
<dbReference type="InterPro" id="IPR054496">
    <property type="entry name" value="E217_GP41"/>
</dbReference>
<dbReference type="EMBL" id="MEIV01000053">
    <property type="protein sequence ID" value="PIT62076.1"/>
    <property type="molecule type" value="Genomic_DNA"/>
</dbReference>
<proteinExistence type="predicted"/>
<protein>
    <submittedName>
        <fullName evidence="1">Uncharacterized protein</fullName>
    </submittedName>
</protein>
<dbReference type="Pfam" id="PF22759">
    <property type="entry name" value="E217_GP41"/>
    <property type="match status" value="1"/>
</dbReference>
<reference evidence="1 2" key="1">
    <citation type="journal article" date="2017" name="MBio">
        <title>Type VI secretion-mediated competition in the bee gut microbiome.</title>
        <authorList>
            <person name="Steele M.I."/>
            <person name="Kwong W.K."/>
            <person name="Powell J.E."/>
            <person name="Whiteley M."/>
            <person name="Moran N.A."/>
        </authorList>
    </citation>
    <scope>NUCLEOTIDE SEQUENCE [LARGE SCALE GENOMIC DNA]</scope>
    <source>
        <strain evidence="1 2">PEB0171</strain>
    </source>
</reference>
<sequence length="298" mass="33472">MKRKQIKVTVTLRDKDKQGEQIVFTGNYNQISATGFRVMCNIMFGYGSVMPIAQIRIYGLALEKMAKLFRVHWNTLDALMNRVKVEVGEEGDQLITEFEGNITFATMDFSVAPDVCLVIESQAAMLEYKKPQPPYEKEGEVDIADAIKDICDSMGYQLENNGVSAITKNLTLNGSNLDKLKTLEHDFEFDMYIENNLIAVTPKGGSRNIKIPVITPASGLISYPVPDIRGVTFKCLYDPLLRFGGICKIQDSQVEVCNGEWRIYGMHKSLESNQPDGNWFCDIAATWRDSKDAAISRI</sequence>
<organism evidence="1 2">
    <name type="scientific">Snodgrassella alvi</name>
    <dbReference type="NCBI Taxonomy" id="1196083"/>
    <lineage>
        <taxon>Bacteria</taxon>
        <taxon>Pseudomonadati</taxon>
        <taxon>Pseudomonadota</taxon>
        <taxon>Betaproteobacteria</taxon>
        <taxon>Neisseriales</taxon>
        <taxon>Neisseriaceae</taxon>
        <taxon>Snodgrassella</taxon>
    </lineage>
</organism>
<dbReference type="RefSeq" id="WP_100117076.1">
    <property type="nucleotide sequence ID" value="NZ_MEIV01000053.1"/>
</dbReference>
<gene>
    <name evidence="1" type="ORF">BHC47_06185</name>
</gene>
<evidence type="ECO:0000313" key="2">
    <source>
        <dbReference type="Proteomes" id="UP000231094"/>
    </source>
</evidence>
<evidence type="ECO:0000313" key="1">
    <source>
        <dbReference type="EMBL" id="PIT62076.1"/>
    </source>
</evidence>
<accession>A0A2N9Y3N9</accession>